<evidence type="ECO:0000313" key="1">
    <source>
        <dbReference type="EMBL" id="KAL1238117.1"/>
    </source>
</evidence>
<dbReference type="Proteomes" id="UP001558632">
    <property type="component" value="Unassembled WGS sequence"/>
</dbReference>
<organism evidence="1 2">
    <name type="scientific">Trichinella spiralis</name>
    <name type="common">Trichina worm</name>
    <dbReference type="NCBI Taxonomy" id="6334"/>
    <lineage>
        <taxon>Eukaryota</taxon>
        <taxon>Metazoa</taxon>
        <taxon>Ecdysozoa</taxon>
        <taxon>Nematoda</taxon>
        <taxon>Enoplea</taxon>
        <taxon>Dorylaimia</taxon>
        <taxon>Trichinellida</taxon>
        <taxon>Trichinellidae</taxon>
        <taxon>Trichinella</taxon>
    </lineage>
</organism>
<name>A0ABR3KGY3_TRISP</name>
<keyword evidence="2" id="KW-1185">Reference proteome</keyword>
<accession>A0ABR3KGY3</accession>
<dbReference type="EMBL" id="JBEUSY010000330">
    <property type="protein sequence ID" value="KAL1238117.1"/>
    <property type="molecule type" value="Genomic_DNA"/>
</dbReference>
<evidence type="ECO:0000313" key="2">
    <source>
        <dbReference type="Proteomes" id="UP001558632"/>
    </source>
</evidence>
<sequence>MDPHCVCLPVLQHHGERHPSQYLRLCYPSPSRSAKIETIVCGSNFPLPLTSKTFSDCSHVFIRLAAELHGLSPATSVPTAYFDHLCPDFVRLAHAHFGF</sequence>
<protein>
    <submittedName>
        <fullName evidence="1">Cell adhesion molecule DSCAML1</fullName>
    </submittedName>
</protein>
<gene>
    <name evidence="1" type="ORF">TSPI_00006</name>
</gene>
<comment type="caution">
    <text evidence="1">The sequence shown here is derived from an EMBL/GenBank/DDBJ whole genome shotgun (WGS) entry which is preliminary data.</text>
</comment>
<reference evidence="1 2" key="1">
    <citation type="submission" date="2024-07" db="EMBL/GenBank/DDBJ databases">
        <title>Enhanced genomic and transcriptomic resources for Trichinella pseudospiralis and T. spiralis underpin the discovery of pronounced molecular differences between stages and species.</title>
        <authorList>
            <person name="Pasi K.K."/>
            <person name="La Rosa G."/>
            <person name="Gomez-Morales M.A."/>
            <person name="Tosini F."/>
            <person name="Sumanam S."/>
            <person name="Young N.D."/>
            <person name="Chang B.C."/>
            <person name="Robin G.B."/>
        </authorList>
    </citation>
    <scope>NUCLEOTIDE SEQUENCE [LARGE SCALE GENOMIC DNA]</scope>
    <source>
        <strain evidence="1">ISS534</strain>
    </source>
</reference>
<proteinExistence type="predicted"/>